<dbReference type="OrthoDB" id="5595751at2759"/>
<comment type="caution">
    <text evidence="21">The sequence shown here is derived from an EMBL/GenBank/DDBJ whole genome shotgun (WGS) entry which is preliminary data.</text>
</comment>
<dbReference type="AlphaFoldDB" id="A0A232EQP0"/>
<keyword evidence="22" id="KW-1185">Reference proteome</keyword>
<evidence type="ECO:0000256" key="17">
    <source>
        <dbReference type="ARBA" id="ARBA00048617"/>
    </source>
</evidence>
<keyword evidence="13" id="KW-0687">Ribonucleoprotein</keyword>
<evidence type="ECO:0000256" key="1">
    <source>
        <dbReference type="ARBA" id="ARBA00004496"/>
    </source>
</evidence>
<dbReference type="Gene3D" id="3.30.720.10">
    <property type="entry name" value="Signal recognition particle alu RNA binding heterodimer, srp9/1"/>
    <property type="match status" value="1"/>
</dbReference>
<evidence type="ECO:0000256" key="5">
    <source>
        <dbReference type="ARBA" id="ARBA00013109"/>
    </source>
</evidence>
<evidence type="ECO:0000256" key="2">
    <source>
        <dbReference type="ARBA" id="ARBA00004772"/>
    </source>
</evidence>
<evidence type="ECO:0000256" key="16">
    <source>
        <dbReference type="ARBA" id="ARBA00040167"/>
    </source>
</evidence>
<proteinExistence type="inferred from homology"/>
<name>A0A232EQP0_9HYME</name>
<dbReference type="UniPathway" id="UPA00251">
    <property type="reaction ID" value="UER00320"/>
</dbReference>
<dbReference type="STRING" id="543379.A0A232EQP0"/>
<dbReference type="GO" id="GO:0030942">
    <property type="term" value="F:endoplasmic reticulum signal peptide binding"/>
    <property type="evidence" value="ECO:0007669"/>
    <property type="project" value="InterPro"/>
</dbReference>
<evidence type="ECO:0000256" key="12">
    <source>
        <dbReference type="ARBA" id="ARBA00023244"/>
    </source>
</evidence>
<dbReference type="EC" id="4.2.1.75" evidence="5"/>
<keyword evidence="19" id="KW-1133">Transmembrane helix</keyword>
<comment type="catalytic activity">
    <reaction evidence="17">
        <text>hydroxymethylbilane = uroporphyrinogen III + H2O</text>
        <dbReference type="Rhea" id="RHEA:18965"/>
        <dbReference type="ChEBI" id="CHEBI:15377"/>
        <dbReference type="ChEBI" id="CHEBI:57308"/>
        <dbReference type="ChEBI" id="CHEBI:57845"/>
        <dbReference type="EC" id="4.2.1.75"/>
    </reaction>
</comment>
<evidence type="ECO:0000256" key="7">
    <source>
        <dbReference type="ARBA" id="ARBA00022490"/>
    </source>
</evidence>
<evidence type="ECO:0000256" key="19">
    <source>
        <dbReference type="SAM" id="Phobius"/>
    </source>
</evidence>
<dbReference type="EMBL" id="NNAY01002732">
    <property type="protein sequence ID" value="OXU20675.1"/>
    <property type="molecule type" value="Genomic_DNA"/>
</dbReference>
<dbReference type="GO" id="GO:0006614">
    <property type="term" value="P:SRP-dependent cotranslational protein targeting to membrane"/>
    <property type="evidence" value="ECO:0007669"/>
    <property type="project" value="InterPro"/>
</dbReference>
<evidence type="ECO:0000256" key="3">
    <source>
        <dbReference type="ARBA" id="ARBA00008133"/>
    </source>
</evidence>
<dbReference type="GO" id="GO:0006780">
    <property type="term" value="P:uroporphyrinogen III biosynthetic process"/>
    <property type="evidence" value="ECO:0007669"/>
    <property type="project" value="InterPro"/>
</dbReference>
<dbReference type="FunFam" id="3.40.50.10090:FF:000003">
    <property type="entry name" value="uroporphyrinogen-III synthase"/>
    <property type="match status" value="1"/>
</dbReference>
<comment type="similarity">
    <text evidence="3">Belongs to the uroporphyrinogen-III synthase family.</text>
</comment>
<keyword evidence="7" id="KW-0963">Cytoplasm</keyword>
<dbReference type="Proteomes" id="UP000215335">
    <property type="component" value="Unassembled WGS sequence"/>
</dbReference>
<keyword evidence="19" id="KW-0472">Membrane</keyword>
<dbReference type="GO" id="GO:0008312">
    <property type="term" value="F:7S RNA binding"/>
    <property type="evidence" value="ECO:0007669"/>
    <property type="project" value="InterPro"/>
</dbReference>
<dbReference type="PANTHER" id="PTHR12390:SF0">
    <property type="entry name" value="UROPORPHYRINOGEN-III SYNTHASE"/>
    <property type="match status" value="1"/>
</dbReference>
<evidence type="ECO:0000256" key="9">
    <source>
        <dbReference type="ARBA" id="ARBA00023133"/>
    </source>
</evidence>
<dbReference type="GO" id="GO:0005829">
    <property type="term" value="C:cytosol"/>
    <property type="evidence" value="ECO:0007669"/>
    <property type="project" value="TreeGrafter"/>
</dbReference>
<keyword evidence="19" id="KW-0812">Transmembrane</keyword>
<reference evidence="21 22" key="1">
    <citation type="journal article" date="2017" name="Curr. Biol.">
        <title>The Evolution of Venom by Co-option of Single-Copy Genes.</title>
        <authorList>
            <person name="Martinson E.O."/>
            <person name="Mrinalini"/>
            <person name="Kelkar Y.D."/>
            <person name="Chang C.H."/>
            <person name="Werren J.H."/>
        </authorList>
    </citation>
    <scope>NUCLEOTIDE SEQUENCE [LARGE SCALE GENOMIC DNA]</scope>
    <source>
        <strain evidence="21 22">Alberta</strain>
        <tissue evidence="21">Whole body</tissue>
    </source>
</reference>
<accession>A0A232EQP0</accession>
<keyword evidence="10" id="KW-0733">Signal recognition particle</keyword>
<evidence type="ECO:0000256" key="14">
    <source>
        <dbReference type="ARBA" id="ARBA00031702"/>
    </source>
</evidence>
<dbReference type="InterPro" id="IPR036108">
    <property type="entry name" value="4pyrrol_syn_uPrphyn_synt_sf"/>
</dbReference>
<dbReference type="Pfam" id="PF02290">
    <property type="entry name" value="SRP14"/>
    <property type="match status" value="1"/>
</dbReference>
<evidence type="ECO:0000313" key="21">
    <source>
        <dbReference type="EMBL" id="OXU20675.1"/>
    </source>
</evidence>
<evidence type="ECO:0000313" key="22">
    <source>
        <dbReference type="Proteomes" id="UP000215335"/>
    </source>
</evidence>
<evidence type="ECO:0000256" key="11">
    <source>
        <dbReference type="ARBA" id="ARBA00023239"/>
    </source>
</evidence>
<dbReference type="GO" id="GO:0005786">
    <property type="term" value="C:signal recognition particle, endoplasmic reticulum targeting"/>
    <property type="evidence" value="ECO:0007669"/>
    <property type="project" value="UniProtKB-KW"/>
</dbReference>
<keyword evidence="12" id="KW-0627">Porphyrin biosynthesis</keyword>
<evidence type="ECO:0000256" key="8">
    <source>
        <dbReference type="ARBA" id="ARBA00022884"/>
    </source>
</evidence>
<keyword evidence="11" id="KW-0456">Lyase</keyword>
<dbReference type="CDD" id="cd06578">
    <property type="entry name" value="HemD"/>
    <property type="match status" value="1"/>
</dbReference>
<dbReference type="Gene3D" id="3.40.50.10090">
    <property type="match status" value="2"/>
</dbReference>
<sequence>MVLLENDAFLVELNKLFEKSRVAGSVSLTIKRFNGHNKPEPREGRAPLPPPTEYLCLVRAMHKSKKLSTVIHSKDVNKFQQAYWNLLKTNINGLKKLKKVKSFYYVPEFQVRQITMKIKHGFDCEILQVLHFEFINLDDLRNTLLDSESYNGLILTSPRAAAAIAMTKMQNPFSLEPWLEKTTFCIGQATEFVAKEQVGLTNIFGSDSGNAKNLANFIVHTMKEKCEKPLLLPCSDIARDTIPQILSNNKIEVKKIVVYKTKAHHFLEEALNEALNQSPHVLVFYSPSIIDNMLNVLSNNKTIFENFKIIAIGPVTEEALENAGIKVDGVAEKPEPTSLTEIISPVLKKLNKMLGRIANLTTLRNLTGLSRSLVKQGNISNVRCYSTKLAAPMYSGQFSCLPKKITLKNAFCPTLSQLTKITANSLIQTRSQSTHGDHVNLWKLERIVSAAFVPLLPLCLMFDNPVLDGGLEAIIVDYARPIVVGPIVPKICFVALYLVSALTLAGLLVLVYNGPGISKVIKQGWAIGKDK</sequence>
<dbReference type="Pfam" id="PF05328">
    <property type="entry name" value="CybS"/>
    <property type="match status" value="1"/>
</dbReference>
<gene>
    <name evidence="21" type="ORF">TSAR_003365</name>
</gene>
<evidence type="ECO:0000256" key="6">
    <source>
        <dbReference type="ARBA" id="ARBA00017926"/>
    </source>
</evidence>
<feature type="domain" description="Tetrapyrrole biosynthesis uroporphyrinogen III synthase" evidence="20">
    <location>
        <begin position="119"/>
        <end position="340"/>
    </location>
</feature>
<dbReference type="GO" id="GO:0004852">
    <property type="term" value="F:uroporphyrinogen-III synthase activity"/>
    <property type="evidence" value="ECO:0007669"/>
    <property type="project" value="UniProtKB-EC"/>
</dbReference>
<comment type="subcellular location">
    <subcellularLocation>
        <location evidence="1">Cytoplasm</location>
    </subcellularLocation>
</comment>
<dbReference type="Gene3D" id="1.20.1300.10">
    <property type="entry name" value="Fumarate reductase/succinate dehydrogenase, transmembrane subunit"/>
    <property type="match status" value="1"/>
</dbReference>
<dbReference type="InterPro" id="IPR003210">
    <property type="entry name" value="Signal_recog_particle_SRP14"/>
</dbReference>
<dbReference type="PANTHER" id="PTHR12390">
    <property type="entry name" value="UROPORPHYRINOGEN III SYNTHASE"/>
    <property type="match status" value="1"/>
</dbReference>
<comment type="function">
    <text evidence="18">Catalyzes cyclization of the linear tetrapyrrole, hydroxymethylbilane, to the macrocyclic uroporphyrinogen III, the branch point for the various sub-pathways leading to the wide diversity of porphyrins. Porphyrins act as cofactors for a multitude of enzymes that perform a variety of processes within the cell such as methionine synthesis (vitamin B12) or oxygen transport (heme).</text>
</comment>
<evidence type="ECO:0000256" key="15">
    <source>
        <dbReference type="ARBA" id="ARBA00032649"/>
    </source>
</evidence>
<dbReference type="Pfam" id="PF02602">
    <property type="entry name" value="HEM4"/>
    <property type="match status" value="1"/>
</dbReference>
<dbReference type="SUPFAM" id="SSF69618">
    <property type="entry name" value="HemD-like"/>
    <property type="match status" value="1"/>
</dbReference>
<evidence type="ECO:0000256" key="18">
    <source>
        <dbReference type="ARBA" id="ARBA00060039"/>
    </source>
</evidence>
<dbReference type="GO" id="GO:0006785">
    <property type="term" value="P:heme B biosynthetic process"/>
    <property type="evidence" value="ECO:0007669"/>
    <property type="project" value="UniProtKB-ARBA"/>
</dbReference>
<dbReference type="InterPro" id="IPR009018">
    <property type="entry name" value="Signal_recog_particle_SRP9/14"/>
</dbReference>
<organism evidence="21 22">
    <name type="scientific">Trichomalopsis sarcophagae</name>
    <dbReference type="NCBI Taxonomy" id="543379"/>
    <lineage>
        <taxon>Eukaryota</taxon>
        <taxon>Metazoa</taxon>
        <taxon>Ecdysozoa</taxon>
        <taxon>Arthropoda</taxon>
        <taxon>Hexapoda</taxon>
        <taxon>Insecta</taxon>
        <taxon>Pterygota</taxon>
        <taxon>Neoptera</taxon>
        <taxon>Endopterygota</taxon>
        <taxon>Hymenoptera</taxon>
        <taxon>Apocrita</taxon>
        <taxon>Proctotrupomorpha</taxon>
        <taxon>Chalcidoidea</taxon>
        <taxon>Pteromalidae</taxon>
        <taxon>Pteromalinae</taxon>
        <taxon>Trichomalopsis</taxon>
    </lineage>
</organism>
<keyword evidence="9" id="KW-0350">Heme biosynthesis</keyword>
<evidence type="ECO:0000256" key="4">
    <source>
        <dbReference type="ARBA" id="ARBA00010349"/>
    </source>
</evidence>
<dbReference type="FunFam" id="3.30.720.10:FF:000003">
    <property type="entry name" value="Signal recognition particle 14"/>
    <property type="match status" value="1"/>
</dbReference>
<dbReference type="InterPro" id="IPR034804">
    <property type="entry name" value="SQR/QFR_C/D"/>
</dbReference>
<dbReference type="InterPro" id="IPR003754">
    <property type="entry name" value="4pyrrol_synth_uPrphyn_synth"/>
</dbReference>
<dbReference type="SUPFAM" id="SSF54762">
    <property type="entry name" value="Signal recognition particle alu RNA binding heterodimer, SRP9/14"/>
    <property type="match status" value="1"/>
</dbReference>
<feature type="transmembrane region" description="Helical" evidence="19">
    <location>
        <begin position="493"/>
        <end position="512"/>
    </location>
</feature>
<dbReference type="InterPro" id="IPR039793">
    <property type="entry name" value="UROS/Hem4"/>
</dbReference>
<protein>
    <recommendedName>
        <fullName evidence="6">Signal recognition particle 14 kDa protein</fullName>
        <ecNumber evidence="5">4.2.1.75</ecNumber>
    </recommendedName>
    <alternativeName>
        <fullName evidence="15">Hydroxymethylbilane hydrolyase [cyclizing]</fullName>
    </alternativeName>
    <alternativeName>
        <fullName evidence="14">Uroporphyrinogen-III cosynthase</fullName>
    </alternativeName>
    <alternativeName>
        <fullName evidence="16">Uroporphyrinogen-III synthase</fullName>
    </alternativeName>
</protein>
<comment type="similarity">
    <text evidence="4">Belongs to the SRP14 family.</text>
</comment>
<evidence type="ECO:0000256" key="13">
    <source>
        <dbReference type="ARBA" id="ARBA00023274"/>
    </source>
</evidence>
<keyword evidence="8" id="KW-0694">RNA-binding</keyword>
<dbReference type="GO" id="GO:0016020">
    <property type="term" value="C:membrane"/>
    <property type="evidence" value="ECO:0007669"/>
    <property type="project" value="InterPro"/>
</dbReference>
<dbReference type="GO" id="GO:0006782">
    <property type="term" value="P:protoporphyrinogen IX biosynthetic process"/>
    <property type="evidence" value="ECO:0007669"/>
    <property type="project" value="UniProtKB-UniPathway"/>
</dbReference>
<evidence type="ECO:0000259" key="20">
    <source>
        <dbReference type="Pfam" id="PF02602"/>
    </source>
</evidence>
<evidence type="ECO:0000256" key="10">
    <source>
        <dbReference type="ARBA" id="ARBA00023135"/>
    </source>
</evidence>
<comment type="pathway">
    <text evidence="2">Porphyrin-containing compound metabolism; protoporphyrin-IX biosynthesis; coproporphyrinogen-III from 5-aminolevulinate: step 3/4.</text>
</comment>